<dbReference type="OrthoDB" id="33842at10239"/>
<evidence type="ECO:0000313" key="2">
    <source>
        <dbReference type="Proteomes" id="UP000018624"/>
    </source>
</evidence>
<proteinExistence type="predicted"/>
<accession>V5Q7Z6</accession>
<protein>
    <submittedName>
        <fullName evidence="1">Uncharacterized protein</fullName>
    </submittedName>
</protein>
<organism evidence="1 2">
    <name type="scientific">Xylella phage Salvo</name>
    <dbReference type="NCBI Taxonomy" id="1415147"/>
    <lineage>
        <taxon>Viruses</taxon>
        <taxon>Duplodnaviria</taxon>
        <taxon>Heunggongvirae</taxon>
        <taxon>Uroviricota</taxon>
        <taxon>Caudoviricetes</taxon>
        <taxon>Casjensviridae</taxon>
        <taxon>Salvovirus</taxon>
        <taxon>Salvovirus salvo</taxon>
    </lineage>
</organism>
<reference evidence="1 2" key="1">
    <citation type="journal article" date="2014" name="J. Bacteriol.">
        <title>Characterization of novel virulent broad-host-range phages of Xylella fastidiosa and Xanthomonas.</title>
        <authorList>
            <person name="Ahern S.J."/>
            <person name="Das M."/>
            <person name="Bhowmick T.S."/>
            <person name="Young R."/>
            <person name="Gonzalez C.F."/>
        </authorList>
    </citation>
    <scope>NUCLEOTIDE SEQUENCE [LARGE SCALE GENOMIC DNA]</scope>
</reference>
<sequence>MKFKRIQPYRDVFIAELHSDQVRSDGGPLVVLDGGIGVHVAYYIVDDFGEVLHPIQAYFTSPVIACAAADILIDTPKKFDAKVSALLRVERDFAKDF</sequence>
<dbReference type="EMBL" id="KF626668">
    <property type="protein sequence ID" value="AHB12218.1"/>
    <property type="molecule type" value="Genomic_DNA"/>
</dbReference>
<dbReference type="Proteomes" id="UP000018624">
    <property type="component" value="Segment"/>
</dbReference>
<keyword evidence="2" id="KW-1185">Reference proteome</keyword>
<gene>
    <name evidence="1" type="ORF">Salvo_18</name>
</gene>
<evidence type="ECO:0000313" key="1">
    <source>
        <dbReference type="EMBL" id="AHB12218.1"/>
    </source>
</evidence>
<name>V5Q7Z6_9CAUD</name>